<name>A0A918A0S1_9ACTN</name>
<organism evidence="1 2">
    <name type="scientific">Nonomuraea glycinis</name>
    <dbReference type="NCBI Taxonomy" id="2047744"/>
    <lineage>
        <taxon>Bacteria</taxon>
        <taxon>Bacillati</taxon>
        <taxon>Actinomycetota</taxon>
        <taxon>Actinomycetes</taxon>
        <taxon>Streptosporangiales</taxon>
        <taxon>Streptosporangiaceae</taxon>
        <taxon>Nonomuraea</taxon>
    </lineage>
</organism>
<dbReference type="Proteomes" id="UP000660745">
    <property type="component" value="Unassembled WGS sequence"/>
</dbReference>
<evidence type="ECO:0000313" key="1">
    <source>
        <dbReference type="EMBL" id="GGP01561.1"/>
    </source>
</evidence>
<gene>
    <name evidence="1" type="ORF">GCM10012278_05290</name>
</gene>
<accession>A0A918A0S1</accession>
<dbReference type="RefSeq" id="WP_189136818.1">
    <property type="nucleotide sequence ID" value="NZ_BMNK01000001.1"/>
</dbReference>
<proteinExistence type="predicted"/>
<reference evidence="1" key="1">
    <citation type="journal article" date="2014" name="Int. J. Syst. Evol. Microbiol.">
        <title>Complete genome sequence of Corynebacterium casei LMG S-19264T (=DSM 44701T), isolated from a smear-ripened cheese.</title>
        <authorList>
            <consortium name="US DOE Joint Genome Institute (JGI-PGF)"/>
            <person name="Walter F."/>
            <person name="Albersmeier A."/>
            <person name="Kalinowski J."/>
            <person name="Ruckert C."/>
        </authorList>
    </citation>
    <scope>NUCLEOTIDE SEQUENCE</scope>
    <source>
        <strain evidence="1">CGMCC 4.7430</strain>
    </source>
</reference>
<reference evidence="1" key="2">
    <citation type="submission" date="2020-09" db="EMBL/GenBank/DDBJ databases">
        <authorList>
            <person name="Sun Q."/>
            <person name="Zhou Y."/>
        </authorList>
    </citation>
    <scope>NUCLEOTIDE SEQUENCE</scope>
    <source>
        <strain evidence="1">CGMCC 4.7430</strain>
    </source>
</reference>
<evidence type="ECO:0000313" key="2">
    <source>
        <dbReference type="Proteomes" id="UP000660745"/>
    </source>
</evidence>
<protein>
    <submittedName>
        <fullName evidence="1">Uncharacterized protein</fullName>
    </submittedName>
</protein>
<keyword evidence="2" id="KW-1185">Reference proteome</keyword>
<comment type="caution">
    <text evidence="1">The sequence shown here is derived from an EMBL/GenBank/DDBJ whole genome shotgun (WGS) entry which is preliminary data.</text>
</comment>
<dbReference type="EMBL" id="BMNK01000001">
    <property type="protein sequence ID" value="GGP01561.1"/>
    <property type="molecule type" value="Genomic_DNA"/>
</dbReference>
<sequence>MAIDVGRNQLRARSAAHLAASDSLEEEPSAALLLFYGAECGLKAEIIHQRGLRTTADLPDYLRKHDLQRLARELNLPPQLCAQMRPCATRRREAQVSFSELHEAWRYGRPLDEKHEIQAVVVLRALLDWCG</sequence>
<dbReference type="AlphaFoldDB" id="A0A918A0S1"/>